<sequence>MYHNVFDDFDQIIGEQVWNFADFETKVGVNRVQGNKKGIFTRQRQPKMIAHELRKRWTSIPDFNYKK</sequence>
<dbReference type="InterPro" id="IPR017853">
    <property type="entry name" value="GH"/>
</dbReference>
<dbReference type="Gene3D" id="3.20.20.80">
    <property type="entry name" value="Glycosidases"/>
    <property type="match status" value="1"/>
</dbReference>
<dbReference type="Pfam" id="PF02836">
    <property type="entry name" value="Glyco_hydro_2_C"/>
    <property type="match status" value="1"/>
</dbReference>
<dbReference type="InterPro" id="IPR006103">
    <property type="entry name" value="Glyco_hydro_2_cat"/>
</dbReference>
<protein>
    <recommendedName>
        <fullName evidence="2">Glycoside hydrolase family 2 catalytic domain-containing protein</fullName>
    </recommendedName>
</protein>
<gene>
    <name evidence="3" type="ORF">GCM10008932_18710</name>
</gene>
<comment type="similarity">
    <text evidence="1">Belongs to the glycosyl hydrolase 2 family.</text>
</comment>
<dbReference type="PANTHER" id="PTHR10066:SF67">
    <property type="entry name" value="BETA-GLUCURONIDASE"/>
    <property type="match status" value="1"/>
</dbReference>
<dbReference type="EMBL" id="BAAACW010000119">
    <property type="protein sequence ID" value="GAA0366920.1"/>
    <property type="molecule type" value="Genomic_DNA"/>
</dbReference>
<dbReference type="PANTHER" id="PTHR10066">
    <property type="entry name" value="BETA-GLUCURONIDASE"/>
    <property type="match status" value="1"/>
</dbReference>
<dbReference type="SUPFAM" id="SSF51445">
    <property type="entry name" value="(Trans)glycosidases"/>
    <property type="match status" value="1"/>
</dbReference>
<reference evidence="4" key="1">
    <citation type="journal article" date="2019" name="Int. J. Syst. Evol. Microbiol.">
        <title>The Global Catalogue of Microorganisms (GCM) 10K type strain sequencing project: providing services to taxonomists for standard genome sequencing and annotation.</title>
        <authorList>
            <consortium name="The Broad Institute Genomics Platform"/>
            <consortium name="The Broad Institute Genome Sequencing Center for Infectious Disease"/>
            <person name="Wu L."/>
            <person name="Ma J."/>
        </authorList>
    </citation>
    <scope>NUCLEOTIDE SEQUENCE [LARGE SCALE GENOMIC DNA]</scope>
    <source>
        <strain evidence="4">JCM 12662</strain>
    </source>
</reference>
<dbReference type="Proteomes" id="UP001501166">
    <property type="component" value="Unassembled WGS sequence"/>
</dbReference>
<evidence type="ECO:0000313" key="3">
    <source>
        <dbReference type="EMBL" id="GAA0366920.1"/>
    </source>
</evidence>
<keyword evidence="4" id="KW-1185">Reference proteome</keyword>
<organism evidence="3 4">
    <name type="scientific">Alkalibacterium iburiense</name>
    <dbReference type="NCBI Taxonomy" id="290589"/>
    <lineage>
        <taxon>Bacteria</taxon>
        <taxon>Bacillati</taxon>
        <taxon>Bacillota</taxon>
        <taxon>Bacilli</taxon>
        <taxon>Lactobacillales</taxon>
        <taxon>Carnobacteriaceae</taxon>
        <taxon>Alkalibacterium</taxon>
    </lineage>
</organism>
<evidence type="ECO:0000313" key="4">
    <source>
        <dbReference type="Proteomes" id="UP001501166"/>
    </source>
</evidence>
<name>A0ABP3HDA4_9LACT</name>
<evidence type="ECO:0000256" key="1">
    <source>
        <dbReference type="ARBA" id="ARBA00007401"/>
    </source>
</evidence>
<evidence type="ECO:0000259" key="2">
    <source>
        <dbReference type="Pfam" id="PF02836"/>
    </source>
</evidence>
<proteinExistence type="inferred from homology"/>
<feature type="domain" description="Glycoside hydrolase family 2 catalytic" evidence="2">
    <location>
        <begin position="2"/>
        <end position="60"/>
    </location>
</feature>
<comment type="caution">
    <text evidence="3">The sequence shown here is derived from an EMBL/GenBank/DDBJ whole genome shotgun (WGS) entry which is preliminary data.</text>
</comment>
<accession>A0ABP3HDA4</accession>